<dbReference type="EMBL" id="QGNW01000500">
    <property type="protein sequence ID" value="RVW69359.1"/>
    <property type="molecule type" value="Genomic_DNA"/>
</dbReference>
<gene>
    <name evidence="1" type="ORF">CK203_054866</name>
</gene>
<proteinExistence type="predicted"/>
<accession>A0A438GAY4</accession>
<protein>
    <submittedName>
        <fullName evidence="1">Uncharacterized protein</fullName>
    </submittedName>
</protein>
<dbReference type="AlphaFoldDB" id="A0A438GAY4"/>
<dbReference type="Proteomes" id="UP000288805">
    <property type="component" value="Unassembled WGS sequence"/>
</dbReference>
<name>A0A438GAY4_VITVI</name>
<evidence type="ECO:0000313" key="1">
    <source>
        <dbReference type="EMBL" id="RVW69359.1"/>
    </source>
</evidence>
<reference evidence="1 2" key="1">
    <citation type="journal article" date="2018" name="PLoS Genet.">
        <title>Population sequencing reveals clonal diversity and ancestral inbreeding in the grapevine cultivar Chardonnay.</title>
        <authorList>
            <person name="Roach M.J."/>
            <person name="Johnson D.L."/>
            <person name="Bohlmann J."/>
            <person name="van Vuuren H.J."/>
            <person name="Jones S.J."/>
            <person name="Pretorius I.S."/>
            <person name="Schmidt S.A."/>
            <person name="Borneman A.R."/>
        </authorList>
    </citation>
    <scope>NUCLEOTIDE SEQUENCE [LARGE SCALE GENOMIC DNA]</scope>
    <source>
        <strain evidence="2">cv. Chardonnay</strain>
        <tissue evidence="1">Leaf</tissue>
    </source>
</reference>
<organism evidence="1 2">
    <name type="scientific">Vitis vinifera</name>
    <name type="common">Grape</name>
    <dbReference type="NCBI Taxonomy" id="29760"/>
    <lineage>
        <taxon>Eukaryota</taxon>
        <taxon>Viridiplantae</taxon>
        <taxon>Streptophyta</taxon>
        <taxon>Embryophyta</taxon>
        <taxon>Tracheophyta</taxon>
        <taxon>Spermatophyta</taxon>
        <taxon>Magnoliopsida</taxon>
        <taxon>eudicotyledons</taxon>
        <taxon>Gunneridae</taxon>
        <taxon>Pentapetalae</taxon>
        <taxon>rosids</taxon>
        <taxon>Vitales</taxon>
        <taxon>Vitaceae</taxon>
        <taxon>Viteae</taxon>
        <taxon>Vitis</taxon>
    </lineage>
</organism>
<comment type="caution">
    <text evidence="1">The sequence shown here is derived from an EMBL/GenBank/DDBJ whole genome shotgun (WGS) entry which is preliminary data.</text>
</comment>
<sequence length="72" mass="8194">MDLNHAQLADQAFKVHSRKSLYEKICQLSAGFYVWHSEPTEFAFAKASIFLDSFLPKNNPFPGTAPFTYPIL</sequence>
<evidence type="ECO:0000313" key="2">
    <source>
        <dbReference type="Proteomes" id="UP000288805"/>
    </source>
</evidence>